<comment type="caution">
    <text evidence="1">The sequence shown here is derived from an EMBL/GenBank/DDBJ whole genome shotgun (WGS) entry which is preliminary data.</text>
</comment>
<dbReference type="Proteomes" id="UP000542674">
    <property type="component" value="Unassembled WGS sequence"/>
</dbReference>
<proteinExistence type="predicted"/>
<name>A0A7W7T3U1_9PSEU</name>
<organism evidence="1 2">
    <name type="scientific">Saccharothrix violaceirubra</name>
    <dbReference type="NCBI Taxonomy" id="413306"/>
    <lineage>
        <taxon>Bacteria</taxon>
        <taxon>Bacillati</taxon>
        <taxon>Actinomycetota</taxon>
        <taxon>Actinomycetes</taxon>
        <taxon>Pseudonocardiales</taxon>
        <taxon>Pseudonocardiaceae</taxon>
        <taxon>Saccharothrix</taxon>
    </lineage>
</organism>
<protein>
    <submittedName>
        <fullName evidence="1">Uncharacterized protein</fullName>
    </submittedName>
</protein>
<dbReference type="EMBL" id="JACHJS010000001">
    <property type="protein sequence ID" value="MBB4965991.1"/>
    <property type="molecule type" value="Genomic_DNA"/>
</dbReference>
<sequence>MPYPRYNRTPDFLAFHLEVCTIAEDLGERLTKVPP</sequence>
<dbReference type="AlphaFoldDB" id="A0A7W7T3U1"/>
<reference evidence="1 2" key="1">
    <citation type="submission" date="2020-08" db="EMBL/GenBank/DDBJ databases">
        <title>Sequencing the genomes of 1000 actinobacteria strains.</title>
        <authorList>
            <person name="Klenk H.-P."/>
        </authorList>
    </citation>
    <scope>NUCLEOTIDE SEQUENCE [LARGE SCALE GENOMIC DNA]</scope>
    <source>
        <strain evidence="1 2">DSM 45084</strain>
    </source>
</reference>
<keyword evidence="2" id="KW-1185">Reference proteome</keyword>
<evidence type="ECO:0000313" key="2">
    <source>
        <dbReference type="Proteomes" id="UP000542674"/>
    </source>
</evidence>
<accession>A0A7W7T3U1</accession>
<gene>
    <name evidence="1" type="ORF">F4559_003350</name>
</gene>
<evidence type="ECO:0000313" key="1">
    <source>
        <dbReference type="EMBL" id="MBB4965991.1"/>
    </source>
</evidence>